<feature type="chain" id="PRO_5011496312" evidence="1">
    <location>
        <begin position="28"/>
        <end position="288"/>
    </location>
</feature>
<reference evidence="3 4" key="1">
    <citation type="submission" date="2016-10" db="EMBL/GenBank/DDBJ databases">
        <authorList>
            <person name="de Groot N.N."/>
        </authorList>
    </citation>
    <scope>NUCLEOTIDE SEQUENCE [LARGE SCALE GENOMIC DNA]</scope>
    <source>
        <strain evidence="3 4">CPCC 202699</strain>
    </source>
</reference>
<gene>
    <name evidence="3" type="ORF">SAMN05421504_108242</name>
</gene>
<dbReference type="PROSITE" id="PS51318">
    <property type="entry name" value="TAT"/>
    <property type="match status" value="1"/>
</dbReference>
<proteinExistence type="predicted"/>
<keyword evidence="4" id="KW-1185">Reference proteome</keyword>
<dbReference type="GO" id="GO:0016853">
    <property type="term" value="F:isomerase activity"/>
    <property type="evidence" value="ECO:0007669"/>
    <property type="project" value="UniProtKB-KW"/>
</dbReference>
<dbReference type="EMBL" id="FNON01000008">
    <property type="protein sequence ID" value="SDZ01082.1"/>
    <property type="molecule type" value="Genomic_DNA"/>
</dbReference>
<evidence type="ECO:0000313" key="4">
    <source>
        <dbReference type="Proteomes" id="UP000199515"/>
    </source>
</evidence>
<keyword evidence="1" id="KW-0732">Signal</keyword>
<dbReference type="InterPro" id="IPR013022">
    <property type="entry name" value="Xyl_isomerase-like_TIM-brl"/>
</dbReference>
<dbReference type="InterPro" id="IPR006311">
    <property type="entry name" value="TAT_signal"/>
</dbReference>
<dbReference type="SUPFAM" id="SSF51658">
    <property type="entry name" value="Xylose isomerase-like"/>
    <property type="match status" value="1"/>
</dbReference>
<dbReference type="InterPro" id="IPR050312">
    <property type="entry name" value="IolE/XylAMocC-like"/>
</dbReference>
<dbReference type="PANTHER" id="PTHR12110">
    <property type="entry name" value="HYDROXYPYRUVATE ISOMERASE"/>
    <property type="match status" value="1"/>
</dbReference>
<feature type="domain" description="Xylose isomerase-like TIM barrel" evidence="2">
    <location>
        <begin position="56"/>
        <end position="245"/>
    </location>
</feature>
<dbReference type="Pfam" id="PF01261">
    <property type="entry name" value="AP_endonuc_2"/>
    <property type="match status" value="1"/>
</dbReference>
<sequence length="288" mass="31566">MAVRQFSRRSMLMSAAALAVLPGTAQASPKRCEPAPIALQMWSLHEQAEQDLMGTLARVAEIGYVAIESYELYGHSPKAVKARLTELGLGLCSSHAPFPSGSEAKAILDQYAELGAKTLVWSLEPEEFTSLDGIRRGAARINEAVANAAAYGMRIGYHNHFAEFRNKFNGRSAYKILLSELDPSVVIELDTYWAQTGGVDPKAVAASLGKRLEYIHIKDGPAKGMDDYMVPYGQGVIDVDGVVKANRSVRWNIVEMDRSHYEMYGLLRSCYDYLVGRGLATGHRPVPA</sequence>
<protein>
    <submittedName>
        <fullName evidence="3">Sugar phosphate isomerase/epimerase</fullName>
    </submittedName>
</protein>
<accession>A0A1H3PIU7</accession>
<organism evidence="3 4">
    <name type="scientific">Amycolatopsis xylanica</name>
    <dbReference type="NCBI Taxonomy" id="589385"/>
    <lineage>
        <taxon>Bacteria</taxon>
        <taxon>Bacillati</taxon>
        <taxon>Actinomycetota</taxon>
        <taxon>Actinomycetes</taxon>
        <taxon>Pseudonocardiales</taxon>
        <taxon>Pseudonocardiaceae</taxon>
        <taxon>Amycolatopsis</taxon>
    </lineage>
</organism>
<evidence type="ECO:0000259" key="2">
    <source>
        <dbReference type="Pfam" id="PF01261"/>
    </source>
</evidence>
<dbReference type="Proteomes" id="UP000199515">
    <property type="component" value="Unassembled WGS sequence"/>
</dbReference>
<dbReference type="PANTHER" id="PTHR12110:SF41">
    <property type="entry name" value="INOSOSE DEHYDRATASE"/>
    <property type="match status" value="1"/>
</dbReference>
<evidence type="ECO:0000313" key="3">
    <source>
        <dbReference type="EMBL" id="SDZ01082.1"/>
    </source>
</evidence>
<dbReference type="InterPro" id="IPR036237">
    <property type="entry name" value="Xyl_isomerase-like_sf"/>
</dbReference>
<feature type="signal peptide" evidence="1">
    <location>
        <begin position="1"/>
        <end position="27"/>
    </location>
</feature>
<dbReference type="STRING" id="589385.SAMN05421504_108242"/>
<evidence type="ECO:0000256" key="1">
    <source>
        <dbReference type="SAM" id="SignalP"/>
    </source>
</evidence>
<name>A0A1H3PIU7_9PSEU</name>
<dbReference type="RefSeq" id="WP_218134927.1">
    <property type="nucleotide sequence ID" value="NZ_FNON01000008.1"/>
</dbReference>
<keyword evidence="3" id="KW-0413">Isomerase</keyword>
<dbReference type="AlphaFoldDB" id="A0A1H3PIU7"/>
<dbReference type="Gene3D" id="3.20.20.150">
    <property type="entry name" value="Divalent-metal-dependent TIM barrel enzymes"/>
    <property type="match status" value="1"/>
</dbReference>